<evidence type="ECO:0000313" key="2">
    <source>
        <dbReference type="EMBL" id="KAF2655072.1"/>
    </source>
</evidence>
<name>A0A6A6T5X9_9PLEO</name>
<dbReference type="Proteomes" id="UP000799324">
    <property type="component" value="Unassembled WGS sequence"/>
</dbReference>
<evidence type="ECO:0000256" key="1">
    <source>
        <dbReference type="SAM" id="MobiDB-lite"/>
    </source>
</evidence>
<feature type="region of interest" description="Disordered" evidence="1">
    <location>
        <begin position="1"/>
        <end position="80"/>
    </location>
</feature>
<dbReference type="EMBL" id="MU004354">
    <property type="protein sequence ID" value="KAF2655072.1"/>
    <property type="molecule type" value="Genomic_DNA"/>
</dbReference>
<organism evidence="2 3">
    <name type="scientific">Lophiostoma macrostomum CBS 122681</name>
    <dbReference type="NCBI Taxonomy" id="1314788"/>
    <lineage>
        <taxon>Eukaryota</taxon>
        <taxon>Fungi</taxon>
        <taxon>Dikarya</taxon>
        <taxon>Ascomycota</taxon>
        <taxon>Pezizomycotina</taxon>
        <taxon>Dothideomycetes</taxon>
        <taxon>Pleosporomycetidae</taxon>
        <taxon>Pleosporales</taxon>
        <taxon>Lophiostomataceae</taxon>
        <taxon>Lophiostoma</taxon>
    </lineage>
</organism>
<feature type="compositionally biased region" description="Acidic residues" evidence="1">
    <location>
        <begin position="42"/>
        <end position="51"/>
    </location>
</feature>
<protein>
    <submittedName>
        <fullName evidence="2">Uncharacterized protein</fullName>
    </submittedName>
</protein>
<gene>
    <name evidence="2" type="ORF">K491DRAFT_693228</name>
</gene>
<sequence length="80" mass="8808">MRAFSKNKVQGRTHIQTRKTTSAADLSRDALSESQVEVSVTEVEEDEEESPREEPQGEGHVTDEEKGDDGNEFDVTPACG</sequence>
<feature type="compositionally biased region" description="Low complexity" evidence="1">
    <location>
        <begin position="32"/>
        <end position="41"/>
    </location>
</feature>
<keyword evidence="3" id="KW-1185">Reference proteome</keyword>
<accession>A0A6A6T5X9</accession>
<dbReference type="AlphaFoldDB" id="A0A6A6T5X9"/>
<reference evidence="2" key="1">
    <citation type="journal article" date="2020" name="Stud. Mycol.">
        <title>101 Dothideomycetes genomes: a test case for predicting lifestyles and emergence of pathogens.</title>
        <authorList>
            <person name="Haridas S."/>
            <person name="Albert R."/>
            <person name="Binder M."/>
            <person name="Bloem J."/>
            <person name="Labutti K."/>
            <person name="Salamov A."/>
            <person name="Andreopoulos B."/>
            <person name="Baker S."/>
            <person name="Barry K."/>
            <person name="Bills G."/>
            <person name="Bluhm B."/>
            <person name="Cannon C."/>
            <person name="Castanera R."/>
            <person name="Culley D."/>
            <person name="Daum C."/>
            <person name="Ezra D."/>
            <person name="Gonzalez J."/>
            <person name="Henrissat B."/>
            <person name="Kuo A."/>
            <person name="Liang C."/>
            <person name="Lipzen A."/>
            <person name="Lutzoni F."/>
            <person name="Magnuson J."/>
            <person name="Mondo S."/>
            <person name="Nolan M."/>
            <person name="Ohm R."/>
            <person name="Pangilinan J."/>
            <person name="Park H.-J."/>
            <person name="Ramirez L."/>
            <person name="Alfaro M."/>
            <person name="Sun H."/>
            <person name="Tritt A."/>
            <person name="Yoshinaga Y."/>
            <person name="Zwiers L.-H."/>
            <person name="Turgeon B."/>
            <person name="Goodwin S."/>
            <person name="Spatafora J."/>
            <person name="Crous P."/>
            <person name="Grigoriev I."/>
        </authorList>
    </citation>
    <scope>NUCLEOTIDE SEQUENCE</scope>
    <source>
        <strain evidence="2">CBS 122681</strain>
    </source>
</reference>
<feature type="compositionally biased region" description="Basic and acidic residues" evidence="1">
    <location>
        <begin position="52"/>
        <end position="64"/>
    </location>
</feature>
<evidence type="ECO:0000313" key="3">
    <source>
        <dbReference type="Proteomes" id="UP000799324"/>
    </source>
</evidence>
<proteinExistence type="predicted"/>